<dbReference type="PANTHER" id="PTHR10270">
    <property type="entry name" value="SOX TRANSCRIPTION FACTOR"/>
    <property type="match status" value="1"/>
</dbReference>
<dbReference type="Pfam" id="PF00505">
    <property type="entry name" value="HMG_box"/>
    <property type="match status" value="1"/>
</dbReference>
<dbReference type="InterPro" id="IPR036910">
    <property type="entry name" value="HMG_box_dom_sf"/>
</dbReference>
<dbReference type="Proteomes" id="UP000789375">
    <property type="component" value="Unassembled WGS sequence"/>
</dbReference>
<organism evidence="6 7">
    <name type="scientific">Funneliformis mosseae</name>
    <name type="common">Endomycorrhizal fungus</name>
    <name type="synonym">Glomus mosseae</name>
    <dbReference type="NCBI Taxonomy" id="27381"/>
    <lineage>
        <taxon>Eukaryota</taxon>
        <taxon>Fungi</taxon>
        <taxon>Fungi incertae sedis</taxon>
        <taxon>Mucoromycota</taxon>
        <taxon>Glomeromycotina</taxon>
        <taxon>Glomeromycetes</taxon>
        <taxon>Glomerales</taxon>
        <taxon>Glomeraceae</taxon>
        <taxon>Funneliformis</taxon>
    </lineage>
</organism>
<dbReference type="AlphaFoldDB" id="A0A9N9AKW3"/>
<reference evidence="6" key="1">
    <citation type="submission" date="2021-06" db="EMBL/GenBank/DDBJ databases">
        <authorList>
            <person name="Kallberg Y."/>
            <person name="Tangrot J."/>
            <person name="Rosling A."/>
        </authorList>
    </citation>
    <scope>NUCLEOTIDE SEQUENCE</scope>
    <source>
        <strain evidence="6">87-6 pot B 2015</strain>
    </source>
</reference>
<feature type="region of interest" description="Disordered" evidence="4">
    <location>
        <begin position="138"/>
        <end position="184"/>
    </location>
</feature>
<feature type="compositionally biased region" description="Basic and acidic residues" evidence="4">
    <location>
        <begin position="154"/>
        <end position="163"/>
    </location>
</feature>
<keyword evidence="3" id="KW-0539">Nucleus</keyword>
<dbReference type="SMART" id="SM00398">
    <property type="entry name" value="HMG"/>
    <property type="match status" value="1"/>
</dbReference>
<dbReference type="Gene3D" id="1.10.30.10">
    <property type="entry name" value="High mobility group box domain"/>
    <property type="match status" value="1"/>
</dbReference>
<evidence type="ECO:0000256" key="3">
    <source>
        <dbReference type="PROSITE-ProRule" id="PRU00267"/>
    </source>
</evidence>
<feature type="DNA-binding region" description="HMG box" evidence="3">
    <location>
        <begin position="71"/>
        <end position="137"/>
    </location>
</feature>
<comment type="caution">
    <text evidence="6">The sequence shown here is derived from an EMBL/GenBank/DDBJ whole genome shotgun (WGS) entry which is preliminary data.</text>
</comment>
<evidence type="ECO:0000259" key="5">
    <source>
        <dbReference type="PROSITE" id="PS50118"/>
    </source>
</evidence>
<sequence>MPKISNSKLQIPRVNRQECTNNKNSKNSPDDKTALELLSGLKAESIPPPDTDFIKRVLENSRRAKSKKNDPPRPPNAFFLFRNALHSHLSALNLKVPQVSAAAGELWNNASEEMKSKYIKLQEIAKFLHLEMHPGYVYRPRKNFTPSPSNNLDVDEKSSEKKPTSNNPATPSSPDSFSSLISEPPSPTKFVDSGLVQLSTTQCSKIEVENLQLRRPTLPKPLVHYNEDLYVTKDKSSRDLFTSEHNEPSQKLMEFHQESTQPQPTRLVRHLPPVQDQSMRYHDLNNNVIHNQRQHRFATSQQLNQIDPVLITTLTSFTAFPVPHVNSVTSVETSNNFTMTFENRAIPNSPNLNFVAPHNMITNGFDVRNNTVMPQPTIVAPYQYLPARYGLVGDPGNDVFSDWVDWDHQYTEDTF</sequence>
<dbReference type="InterPro" id="IPR009071">
    <property type="entry name" value="HMG_box_dom"/>
</dbReference>
<feature type="compositionally biased region" description="Low complexity" evidence="4">
    <location>
        <begin position="164"/>
        <end position="183"/>
    </location>
</feature>
<dbReference type="CDD" id="cd01389">
    <property type="entry name" value="HMG-box_ROX1-like"/>
    <property type="match status" value="1"/>
</dbReference>
<name>A0A9N9AKW3_FUNMO</name>
<dbReference type="GO" id="GO:0001228">
    <property type="term" value="F:DNA-binding transcription activator activity, RNA polymerase II-specific"/>
    <property type="evidence" value="ECO:0007669"/>
    <property type="project" value="TreeGrafter"/>
</dbReference>
<protein>
    <submittedName>
        <fullName evidence="6">15685_t:CDS:1</fullName>
    </submittedName>
</protein>
<evidence type="ECO:0000313" key="7">
    <source>
        <dbReference type="Proteomes" id="UP000789375"/>
    </source>
</evidence>
<evidence type="ECO:0000313" key="6">
    <source>
        <dbReference type="EMBL" id="CAG8536408.1"/>
    </source>
</evidence>
<dbReference type="PROSITE" id="PS50118">
    <property type="entry name" value="HMG_BOX_2"/>
    <property type="match status" value="1"/>
</dbReference>
<gene>
    <name evidence="6" type="ORF">FMOSSE_LOCUS5762</name>
</gene>
<evidence type="ECO:0000256" key="2">
    <source>
        <dbReference type="ARBA" id="ARBA00023163"/>
    </source>
</evidence>
<keyword evidence="1 3" id="KW-0238">DNA-binding</keyword>
<dbReference type="EMBL" id="CAJVPP010001138">
    <property type="protein sequence ID" value="CAG8536408.1"/>
    <property type="molecule type" value="Genomic_DNA"/>
</dbReference>
<evidence type="ECO:0000256" key="4">
    <source>
        <dbReference type="SAM" id="MobiDB-lite"/>
    </source>
</evidence>
<dbReference type="PANTHER" id="PTHR10270:SF161">
    <property type="entry name" value="SEX-DETERMINING REGION Y PROTEIN"/>
    <property type="match status" value="1"/>
</dbReference>
<dbReference type="GO" id="GO:0005634">
    <property type="term" value="C:nucleus"/>
    <property type="evidence" value="ECO:0007669"/>
    <property type="project" value="UniProtKB-UniRule"/>
</dbReference>
<dbReference type="GO" id="GO:0030154">
    <property type="term" value="P:cell differentiation"/>
    <property type="evidence" value="ECO:0007669"/>
    <property type="project" value="TreeGrafter"/>
</dbReference>
<evidence type="ECO:0000256" key="1">
    <source>
        <dbReference type="ARBA" id="ARBA00023125"/>
    </source>
</evidence>
<dbReference type="GO" id="GO:0000978">
    <property type="term" value="F:RNA polymerase II cis-regulatory region sequence-specific DNA binding"/>
    <property type="evidence" value="ECO:0007669"/>
    <property type="project" value="TreeGrafter"/>
</dbReference>
<feature type="region of interest" description="Disordered" evidence="4">
    <location>
        <begin position="1"/>
        <end position="32"/>
    </location>
</feature>
<proteinExistence type="predicted"/>
<feature type="domain" description="HMG box" evidence="5">
    <location>
        <begin position="71"/>
        <end position="137"/>
    </location>
</feature>
<keyword evidence="7" id="KW-1185">Reference proteome</keyword>
<dbReference type="SUPFAM" id="SSF47095">
    <property type="entry name" value="HMG-box"/>
    <property type="match status" value="1"/>
</dbReference>
<accession>A0A9N9AKW3</accession>
<dbReference type="InterPro" id="IPR050140">
    <property type="entry name" value="SRY-related_HMG-box_TF-like"/>
</dbReference>
<keyword evidence="2" id="KW-0804">Transcription</keyword>